<organism evidence="2 3">
    <name type="scientific">Neisseria weixii</name>
    <dbReference type="NCBI Taxonomy" id="1853276"/>
    <lineage>
        <taxon>Bacteria</taxon>
        <taxon>Pseudomonadati</taxon>
        <taxon>Pseudomonadota</taxon>
        <taxon>Betaproteobacteria</taxon>
        <taxon>Neisseriales</taxon>
        <taxon>Neisseriaceae</taxon>
        <taxon>Neisseria</taxon>
    </lineage>
</organism>
<evidence type="ECO:0000256" key="1">
    <source>
        <dbReference type="SAM" id="MobiDB-lite"/>
    </source>
</evidence>
<evidence type="ECO:0000313" key="3">
    <source>
        <dbReference type="Proteomes" id="UP000272412"/>
    </source>
</evidence>
<feature type="compositionally biased region" description="Low complexity" evidence="1">
    <location>
        <begin position="144"/>
        <end position="155"/>
    </location>
</feature>
<gene>
    <name evidence="2" type="ORF">EGK74_13800</name>
</gene>
<dbReference type="Proteomes" id="UP000272412">
    <property type="component" value="Unassembled WGS sequence"/>
</dbReference>
<protein>
    <recommendedName>
        <fullName evidence="4">Toxin CdiA</fullName>
    </recommendedName>
</protein>
<evidence type="ECO:0000313" key="2">
    <source>
        <dbReference type="EMBL" id="RPD83012.1"/>
    </source>
</evidence>
<feature type="compositionally biased region" description="Basic and acidic residues" evidence="1">
    <location>
        <begin position="164"/>
        <end position="174"/>
    </location>
</feature>
<dbReference type="EMBL" id="RPFL01000099">
    <property type="protein sequence ID" value="RPD83012.1"/>
    <property type="molecule type" value="Genomic_DNA"/>
</dbReference>
<dbReference type="RefSeq" id="WP_199721353.1">
    <property type="nucleotide sequence ID" value="NZ_RPFL01000099.1"/>
</dbReference>
<feature type="region of interest" description="Disordered" evidence="1">
    <location>
        <begin position="133"/>
        <end position="188"/>
    </location>
</feature>
<comment type="caution">
    <text evidence="2">The sequence shown here is derived from an EMBL/GenBank/DDBJ whole genome shotgun (WGS) entry which is preliminary data.</text>
</comment>
<reference evidence="2 3" key="1">
    <citation type="submission" date="2018-11" db="EMBL/GenBank/DDBJ databases">
        <title>Neisseria weixii sp. nov. isolated from the rectal contents of plateau pika (Ochotona cruzoniae).</title>
        <authorList>
            <person name="Zhang G."/>
        </authorList>
    </citation>
    <scope>NUCLEOTIDE SEQUENCE [LARGE SCALE GENOMIC DNA]</scope>
    <source>
        <strain evidence="2 3">10009</strain>
    </source>
</reference>
<evidence type="ECO:0008006" key="4">
    <source>
        <dbReference type="Google" id="ProtNLM"/>
    </source>
</evidence>
<proteinExistence type="predicted"/>
<name>A0A3N4MH83_9NEIS</name>
<dbReference type="AlphaFoldDB" id="A0A3N4MH83"/>
<sequence>NNTATAALSAGSSEAAAPVISNWLFNQRDPSKLDEEQKAALANITGLLGSGFGAAAGDYRNAVSDGLIGQTVTEQNSAARVGRGIAIPLFGALYCALDKGCGSVTQTFIGMMAEQRKKAQEEQDALFAPIQNAQKGDKKAQPKQLQQGSGAAAGAPMPPDDEDEKKIKKGEKGKTFRGGSKKQRDNWYGYNDKKFQNWWHREGKKSWGKDIDNSTEAKAAWDEWNALGRPNPK</sequence>
<keyword evidence="3" id="KW-1185">Reference proteome</keyword>
<accession>A0A3N4MH83</accession>
<feature type="non-terminal residue" evidence="2">
    <location>
        <position position="1"/>
    </location>
</feature>